<dbReference type="InterPro" id="IPR036322">
    <property type="entry name" value="WD40_repeat_dom_sf"/>
</dbReference>
<dbReference type="Gene3D" id="3.30.420.10">
    <property type="entry name" value="Ribonuclease H-like superfamily/Ribonuclease H"/>
    <property type="match status" value="1"/>
</dbReference>
<dbReference type="PANTHER" id="PTHR15728:SF0">
    <property type="entry name" value="PAN2-PAN3 DEADENYLATION COMPLEX CATALYTIC SUBUNIT PAN2"/>
    <property type="match status" value="1"/>
</dbReference>
<dbReference type="PROSITE" id="PS50294">
    <property type="entry name" value="WD_REPEATS_REGION"/>
    <property type="match status" value="1"/>
</dbReference>
<dbReference type="HAMAP" id="MF_03182">
    <property type="entry name" value="PAN2"/>
    <property type="match status" value="1"/>
</dbReference>
<evidence type="ECO:0000313" key="13">
    <source>
        <dbReference type="EMBL" id="PWN94932.1"/>
    </source>
</evidence>
<dbReference type="STRING" id="58919.A0A316Z1Y8"/>
<dbReference type="FunFam" id="3.30.420.10:FF:000028">
    <property type="entry name" value="PAN2-PAN3 deadenylation complex catalytic subunit PAN2"/>
    <property type="match status" value="1"/>
</dbReference>
<dbReference type="GO" id="GO:0006397">
    <property type="term" value="P:mRNA processing"/>
    <property type="evidence" value="ECO:0007669"/>
    <property type="project" value="UniProtKB-KW"/>
</dbReference>
<feature type="binding site" evidence="9">
    <location>
        <position position="1134"/>
    </location>
    <ligand>
        <name>a divalent metal cation</name>
        <dbReference type="ChEBI" id="CHEBI:60240"/>
        <note>catalytic</note>
    </ligand>
</feature>
<dbReference type="InterPro" id="IPR050785">
    <property type="entry name" value="PAN2-PAN3_catalytic_subunit"/>
</dbReference>
<dbReference type="EMBL" id="KZ819308">
    <property type="protein sequence ID" value="PWN94932.1"/>
    <property type="molecule type" value="Genomic_DNA"/>
</dbReference>
<dbReference type="Gene3D" id="2.130.10.10">
    <property type="entry name" value="YVTN repeat-like/Quinoprotein amine dehydrogenase"/>
    <property type="match status" value="1"/>
</dbReference>
<sequence length="1198" mass="129551">MSHWSEQSHLLLSNSSLGIPISSLLFDPYSDLLFSGTSLGQLGAHYGPHLARYTSCLAHGSRARPESVRGIIADERHVFTVGERGVRAGNRRGVARWGCSIASSHPTLSLSSISFSPLSSSSDIIACGSNAAQGPQGQGAREEDSVIVLNASVGGVVRKASSDAPLLHVRRTSRLVACGTTTGHIQLRDPRSLNVEHRLHAHPGGLIDLQGDGNLLWSAGWTVRLGHPVPEPHVKVHDVRNMRALVPIPFSAPGGPALLAIHPKLSTTVVVASPGGQFQIVDVNNPGEGQFCQVNTSSYLTSLAFSPSADYIAFGEADGSVRLWSSAPDAANSGLRFTPFHASAPEAPDVPELPAPVNWSTDTPLSSIGMPYFSSPLLSSIPYEHYCSDASPLFNPPRKIDPTVLSSMRTVEGVSYAPLPRHLRGKRGLIRGAGPGGASAGNAMKAAGLSGSRAPEERRRIGVPMFRSEKEKEAMKRGTNGIEDDATEAPLSPGEARDQAMPGYYGVKTIQYSRFGIEDFDFGFYNKTPYSGLETHIQNSYANAHLQALYYLGPLRRIAKAHILDGAPGCSRENCLLCEAGFLFRMLETAKGANCQATNFLKALGTSERAASLGLMDKEDSPSADTAYSNLIQTFNRFVLDTISLEAILPSAAASSRGGQSNVLSPAQGPISKLFGHSVRTRTTCSSCGVAADRESNSHVVDLIYPRKALSNEPPPPSDFASILRASLVRETVTKSHCRTCGTPAALMRSRRELPQRPQLPQALSINASVHTAEHLGFWLDGVGPGASASATAASGGKLRRTFLPPMLALDVNGEDVRARGIWDNEERASFPDAAIYALRSMVVQIQADKEAPHLCTIVRVPEEPSEGEDNGGSAERKWYLFNDFLVRPLPEHEALGMPGVWKIPAVLFFERIDCEVLDLSHLTAEPDTSILCQDISIARSRDPARVRHTPLDASELPKPGTLVAIDAEFVALSMEELEVRSDGTRSVIRPSRLTLARVSVLRGEGPDEGKPFIDEHIHTREPVVDYLTQFSGILQGDLDPATSKHTLVPLKVAYKKLRLLVDMGCIFIGHGLKKDFRIINIHVPEAQVIDTVDLYHSASHPRKLSLRFLSWFLLKQDIQSGTSAFEGHDSIEDAYAALRLYRMYESFEKDGRLADVMEDLYDEGRRVNWKPPSSAAPTAMDAEAAALASQGAWPSLT</sequence>
<dbReference type="InterPro" id="IPR012337">
    <property type="entry name" value="RNaseH-like_sf"/>
</dbReference>
<feature type="binding site" evidence="9">
    <location>
        <position position="967"/>
    </location>
    <ligand>
        <name>a divalent metal cation</name>
        <dbReference type="ChEBI" id="CHEBI:60240"/>
        <note>catalytic</note>
    </ligand>
</feature>
<accession>A0A316Z1Y8</accession>
<name>A0A316Z1Y8_9BASI</name>
<dbReference type="InterPro" id="IPR028881">
    <property type="entry name" value="PAN2_UCH_dom"/>
</dbReference>
<comment type="function">
    <text evidence="9">Catalytic subunit of the poly(A)-nuclease (PAN) deadenylation complex, one of two cytoplasmic mRNA deadenylases involved in mRNA turnover. PAN specifically shortens poly(A) tails of RNA and the activity is stimulated by poly(A)-binding protein PAB1. PAN deadenylation is followed by rapid degradation of the shortened mRNA tails by the CCR4-NOT complex. Deadenylated mRNAs are then degraded by two alternative mechanisms, namely exosome-mediated 3'-5' exonucleolytic degradation, or deadenlyation-dependent mRNA decaping and subsequent 5'-3' exonucleolytic degradation by XRN1. May also be involved in post-transcriptional maturation of mRNA poly(A) tails.</text>
</comment>
<evidence type="ECO:0000256" key="7">
    <source>
        <dbReference type="ARBA" id="ARBA00022801"/>
    </source>
</evidence>
<dbReference type="PROSITE" id="PS50235">
    <property type="entry name" value="USP_3"/>
    <property type="match status" value="1"/>
</dbReference>
<dbReference type="OrthoDB" id="16516at2759"/>
<keyword evidence="6 9" id="KW-0479">Metal-binding</keyword>
<dbReference type="InterPro" id="IPR028889">
    <property type="entry name" value="USP"/>
</dbReference>
<proteinExistence type="inferred from homology"/>
<dbReference type="InterPro" id="IPR015943">
    <property type="entry name" value="WD40/YVTN_repeat-like_dom_sf"/>
</dbReference>
<feature type="region of interest" description="Disordered" evidence="11">
    <location>
        <begin position="470"/>
        <end position="497"/>
    </location>
</feature>
<keyword evidence="4 9" id="KW-0507">mRNA processing</keyword>
<dbReference type="SUPFAM" id="SSF54001">
    <property type="entry name" value="Cysteine proteinases"/>
    <property type="match status" value="1"/>
</dbReference>
<evidence type="ECO:0000259" key="12">
    <source>
        <dbReference type="PROSITE" id="PS50235"/>
    </source>
</evidence>
<dbReference type="SMART" id="SM00479">
    <property type="entry name" value="EXOIII"/>
    <property type="match status" value="1"/>
</dbReference>
<evidence type="ECO:0000256" key="10">
    <source>
        <dbReference type="PROSITE-ProRule" id="PRU00221"/>
    </source>
</evidence>
<dbReference type="Proteomes" id="UP000245946">
    <property type="component" value="Unassembled WGS sequence"/>
</dbReference>
<evidence type="ECO:0000313" key="14">
    <source>
        <dbReference type="Proteomes" id="UP000245946"/>
    </source>
</evidence>
<dbReference type="InterPro" id="IPR036397">
    <property type="entry name" value="RNaseH_sf"/>
</dbReference>
<dbReference type="InterPro" id="IPR001680">
    <property type="entry name" value="WD40_rpt"/>
</dbReference>
<keyword evidence="5 9" id="KW-0540">Nuclease</keyword>
<evidence type="ECO:0000256" key="11">
    <source>
        <dbReference type="SAM" id="MobiDB-lite"/>
    </source>
</evidence>
<evidence type="ECO:0000256" key="2">
    <source>
        <dbReference type="ARBA" id="ARBA00022490"/>
    </source>
</evidence>
<dbReference type="InterPro" id="IPR013520">
    <property type="entry name" value="Ribonucl_H"/>
</dbReference>
<feature type="binding site" evidence="9">
    <location>
        <position position="969"/>
    </location>
    <ligand>
        <name>a divalent metal cation</name>
        <dbReference type="ChEBI" id="CHEBI:60240"/>
        <note>catalytic</note>
    </ligand>
</feature>
<dbReference type="CDD" id="cd06143">
    <property type="entry name" value="PAN2_exo"/>
    <property type="match status" value="1"/>
</dbReference>
<evidence type="ECO:0000256" key="9">
    <source>
        <dbReference type="HAMAP-Rule" id="MF_03182"/>
    </source>
</evidence>
<comment type="activity regulation">
    <text evidence="9">Positively regulated by the regulatory subunit PAN3.</text>
</comment>
<dbReference type="Pfam" id="PF00929">
    <property type="entry name" value="RNase_T"/>
    <property type="match status" value="1"/>
</dbReference>
<comment type="catalytic activity">
    <reaction evidence="9">
        <text>Exonucleolytic cleavage of poly(A) to 5'-AMP.</text>
        <dbReference type="EC" id="3.1.13.4"/>
    </reaction>
</comment>
<dbReference type="GO" id="GO:0031251">
    <property type="term" value="C:PAN complex"/>
    <property type="evidence" value="ECO:0007669"/>
    <property type="project" value="UniProtKB-UniRule"/>
</dbReference>
<evidence type="ECO:0000256" key="4">
    <source>
        <dbReference type="ARBA" id="ARBA00022664"/>
    </source>
</evidence>
<comment type="subunit">
    <text evidence="9">Forms a heterotrimer with an asymmetric homodimer of the regulatory subunit PAN3 to form the poly(A)-nuclease (PAN) deadenylation complex.</text>
</comment>
<dbReference type="Gene3D" id="3.90.70.10">
    <property type="entry name" value="Cysteine proteinases"/>
    <property type="match status" value="1"/>
</dbReference>
<keyword evidence="14" id="KW-1185">Reference proteome</keyword>
<evidence type="ECO:0000256" key="8">
    <source>
        <dbReference type="ARBA" id="ARBA00022839"/>
    </source>
</evidence>
<dbReference type="Pfam" id="PF13423">
    <property type="entry name" value="UCH_1"/>
    <property type="match status" value="1"/>
</dbReference>
<dbReference type="GO" id="GO:0003676">
    <property type="term" value="F:nucleic acid binding"/>
    <property type="evidence" value="ECO:0007669"/>
    <property type="project" value="InterPro"/>
</dbReference>
<dbReference type="SUPFAM" id="SSF50978">
    <property type="entry name" value="WD40 repeat-like"/>
    <property type="match status" value="1"/>
</dbReference>
<evidence type="ECO:0000256" key="1">
    <source>
        <dbReference type="ARBA" id="ARBA00004496"/>
    </source>
</evidence>
<feature type="repeat" description="WD" evidence="10">
    <location>
        <begin position="293"/>
        <end position="325"/>
    </location>
</feature>
<evidence type="ECO:0000256" key="6">
    <source>
        <dbReference type="ARBA" id="ARBA00022723"/>
    </source>
</evidence>
<comment type="domain">
    <text evidence="9">Contains a pseudo-UCH domain. This ubiquitin C-terminal hydrolase (UCH)-like or ubiquitin specific protease (USP)-like domain is predicted to be catalytically inactive because it lacks the active site catalytic triad characteristic of thiol proteases, with residues at the equivalent structural positions that are incompatible with catalysis, and it cannot bind ubiquitin. It functions as a structural scaffold for intra- and intermolecular interactions in the complex.</text>
</comment>
<dbReference type="EC" id="3.1.13.4" evidence="9"/>
<dbReference type="GO" id="GO:0046872">
    <property type="term" value="F:metal ion binding"/>
    <property type="evidence" value="ECO:0007669"/>
    <property type="project" value="UniProtKB-KW"/>
</dbReference>
<protein>
    <recommendedName>
        <fullName evidence="9">PAN2-PAN3 deadenylation complex catalytic subunit PAN2</fullName>
        <ecNumber evidence="9">3.1.13.4</ecNumber>
    </recommendedName>
    <alternativeName>
        <fullName evidence="9">PAB1P-dependent poly(A)-specific ribonuclease</fullName>
    </alternativeName>
    <alternativeName>
        <fullName evidence="9">Poly(A)-nuclease deadenylation complex subunit 2</fullName>
        <shortName evidence="9">PAN deadenylation complex subunit 2</shortName>
    </alternativeName>
</protein>
<dbReference type="PANTHER" id="PTHR15728">
    <property type="entry name" value="DEADENYLATION COMPLEX CATALYTIC SUBUNIT PAN2"/>
    <property type="match status" value="1"/>
</dbReference>
<keyword evidence="8 9" id="KW-0269">Exonuclease</keyword>
<dbReference type="InterPro" id="IPR030843">
    <property type="entry name" value="PAN2"/>
</dbReference>
<comment type="subcellular location">
    <subcellularLocation>
        <location evidence="1 9">Cytoplasm</location>
    </subcellularLocation>
</comment>
<comment type="domain">
    <text evidence="9">The linker, or PAN3 interaction domain (PID), between the WD40 repeats and the pseudo-UCH domain mediates interaction with PAN3.</text>
</comment>
<comment type="cofactor">
    <cofactor evidence="9">
        <name>a divalent metal cation</name>
        <dbReference type="ChEBI" id="CHEBI:60240"/>
    </cofactor>
    <text evidence="9">Binds 2 metal cations per subunit in the catalytic exonuclease domain.</text>
</comment>
<organism evidence="13 14">
    <name type="scientific">Tilletiopsis washingtonensis</name>
    <dbReference type="NCBI Taxonomy" id="58919"/>
    <lineage>
        <taxon>Eukaryota</taxon>
        <taxon>Fungi</taxon>
        <taxon>Dikarya</taxon>
        <taxon>Basidiomycota</taxon>
        <taxon>Ustilaginomycotina</taxon>
        <taxon>Exobasidiomycetes</taxon>
        <taxon>Entylomatales</taxon>
        <taxon>Entylomatales incertae sedis</taxon>
        <taxon>Tilletiopsis</taxon>
    </lineage>
</organism>
<evidence type="ECO:0000256" key="5">
    <source>
        <dbReference type="ARBA" id="ARBA00022722"/>
    </source>
</evidence>
<gene>
    <name evidence="9" type="primary">PAN2</name>
    <name evidence="13" type="ORF">FA09DRAFT_332583</name>
</gene>
<dbReference type="InterPro" id="IPR048841">
    <property type="entry name" value="PAN2_N"/>
</dbReference>
<dbReference type="AlphaFoldDB" id="A0A316Z1Y8"/>
<reference evidence="13 14" key="1">
    <citation type="journal article" date="2018" name="Mol. Biol. Evol.">
        <title>Broad Genomic Sampling Reveals a Smut Pathogenic Ancestry of the Fungal Clade Ustilaginomycotina.</title>
        <authorList>
            <person name="Kijpornyongpan T."/>
            <person name="Mondo S.J."/>
            <person name="Barry K."/>
            <person name="Sandor L."/>
            <person name="Lee J."/>
            <person name="Lipzen A."/>
            <person name="Pangilinan J."/>
            <person name="LaButti K."/>
            <person name="Hainaut M."/>
            <person name="Henrissat B."/>
            <person name="Grigoriev I.V."/>
            <person name="Spatafora J.W."/>
            <person name="Aime M.C."/>
        </authorList>
    </citation>
    <scope>NUCLEOTIDE SEQUENCE [LARGE SCALE GENOMIC DNA]</scope>
    <source>
        <strain evidence="13 14">MCA 4186</strain>
    </source>
</reference>
<keyword evidence="7 9" id="KW-0378">Hydrolase</keyword>
<dbReference type="SUPFAM" id="SSF53098">
    <property type="entry name" value="Ribonuclease H-like"/>
    <property type="match status" value="1"/>
</dbReference>
<feature type="domain" description="USP" evidence="12">
    <location>
        <begin position="531"/>
        <end position="913"/>
    </location>
</feature>
<evidence type="ECO:0000256" key="3">
    <source>
        <dbReference type="ARBA" id="ARBA00022574"/>
    </source>
</evidence>
<dbReference type="PROSITE" id="PS50082">
    <property type="entry name" value="WD_REPEATS_2"/>
    <property type="match status" value="1"/>
</dbReference>
<dbReference type="GO" id="GO:0000932">
    <property type="term" value="C:P-body"/>
    <property type="evidence" value="ECO:0007669"/>
    <property type="project" value="TreeGrafter"/>
</dbReference>
<feature type="binding site" evidence="9">
    <location>
        <position position="1076"/>
    </location>
    <ligand>
        <name>a divalent metal cation</name>
        <dbReference type="ChEBI" id="CHEBI:60240"/>
        <note>catalytic</note>
    </ligand>
</feature>
<dbReference type="Pfam" id="PF20770">
    <property type="entry name" value="PAN2_N"/>
    <property type="match status" value="1"/>
</dbReference>
<comment type="caution">
    <text evidence="9">Lacks conserved residue(s) required for the propagation of feature annotation.</text>
</comment>
<dbReference type="GO" id="GO:0004535">
    <property type="term" value="F:poly(A)-specific ribonuclease activity"/>
    <property type="evidence" value="ECO:0007669"/>
    <property type="project" value="UniProtKB-UniRule"/>
</dbReference>
<comment type="similarity">
    <text evidence="9">Belongs to the peptidase C19 family. PAN2 subfamily.</text>
</comment>
<feature type="region of interest" description="Disordered" evidence="11">
    <location>
        <begin position="434"/>
        <end position="457"/>
    </location>
</feature>
<keyword evidence="3 10" id="KW-0853">WD repeat</keyword>
<keyword evidence="2 9" id="KW-0963">Cytoplasm</keyword>
<dbReference type="InterPro" id="IPR038765">
    <property type="entry name" value="Papain-like_cys_pep_sf"/>
</dbReference>
<dbReference type="GO" id="GO:0000289">
    <property type="term" value="P:nuclear-transcribed mRNA poly(A) tail shortening"/>
    <property type="evidence" value="ECO:0007669"/>
    <property type="project" value="UniProtKB-UniRule"/>
</dbReference>